<dbReference type="RefSeq" id="WP_071932507.1">
    <property type="nucleotide sequence ID" value="NZ_CP016804.1"/>
</dbReference>
<evidence type="ECO:0000313" key="2">
    <source>
        <dbReference type="Proteomes" id="UP000186165"/>
    </source>
</evidence>
<dbReference type="InterPro" id="IPR057176">
    <property type="entry name" value="DUF7854"/>
</dbReference>
<proteinExistence type="predicted"/>
<keyword evidence="2" id="KW-1185">Reference proteome</keyword>
<name>A0A1J1AAG8_9EURY</name>
<gene>
    <name evidence="1" type="ORF">HSR6_0085</name>
</gene>
<dbReference type="OrthoDB" id="226203at2157"/>
<accession>A0A1J1AAG8</accession>
<sequence>MDRIAALRTVEEALAAFEQGEIDLDTMEARVQGTLRTYATEFDDGRLGAYRATGEQAAEGLIVVAETPTEARERVLELLAPDEPDFEVEPVD</sequence>
<protein>
    <submittedName>
        <fullName evidence="1">Uncharacterized protein</fullName>
    </submittedName>
</protein>
<dbReference type="Pfam" id="PF25252">
    <property type="entry name" value="DUF7854"/>
    <property type="match status" value="1"/>
</dbReference>
<reference evidence="2" key="1">
    <citation type="submission" date="2016-08" db="EMBL/GenBank/DDBJ databases">
        <title>Discovery of first anaerobic lithoheterotrophic haloarchae widely represented in hypersaline habitats.</title>
        <authorList>
            <person name="Sorokin D.Y."/>
            <person name="Kublanov I.V."/>
            <person name="Roman P."/>
            <person name="Sinninghe Damste J.S."/>
            <person name="Golyshin P.N."/>
            <person name="Rojo D."/>
            <person name="Ciordia S."/>
            <person name="Mena Md.C."/>
            <person name="Ferrer M."/>
            <person name="Smedile F."/>
            <person name="Messina E."/>
            <person name="La Cono V."/>
            <person name="Yakimov M.M."/>
        </authorList>
    </citation>
    <scope>NUCLEOTIDE SEQUENCE [LARGE SCALE GENOMIC DNA]</scope>
    <source>
        <strain evidence="2">HSR6</strain>
    </source>
</reference>
<evidence type="ECO:0000313" key="1">
    <source>
        <dbReference type="EMBL" id="APE94561.1"/>
    </source>
</evidence>
<dbReference type="KEGG" id="hhsr:HSR6_0085"/>
<dbReference type="GeneID" id="30416612"/>
<dbReference type="EMBL" id="CP016804">
    <property type="protein sequence ID" value="APE94561.1"/>
    <property type="molecule type" value="Genomic_DNA"/>
</dbReference>
<dbReference type="Proteomes" id="UP000186165">
    <property type="component" value="Chromosome"/>
</dbReference>
<organism evidence="1 2">
    <name type="scientific">Halodesulfurarchaeum formicicum</name>
    <dbReference type="NCBI Taxonomy" id="1873524"/>
    <lineage>
        <taxon>Archaea</taxon>
        <taxon>Methanobacteriati</taxon>
        <taxon>Methanobacteriota</taxon>
        <taxon>Stenosarchaea group</taxon>
        <taxon>Halobacteria</taxon>
        <taxon>Halobacteriales</taxon>
        <taxon>Halobacteriaceae</taxon>
        <taxon>Halodesulfurarchaeum</taxon>
    </lineage>
</organism>
<dbReference type="AlphaFoldDB" id="A0A1J1AAG8"/>